<reference evidence="2" key="2">
    <citation type="submission" date="2020-09" db="EMBL/GenBank/DDBJ databases">
        <authorList>
            <person name="Sun Q."/>
            <person name="Zhou Y."/>
        </authorList>
    </citation>
    <scope>NUCLEOTIDE SEQUENCE</scope>
    <source>
        <strain evidence="2">CGMCC 1.8984</strain>
    </source>
</reference>
<name>A0A917UTR2_9MICO</name>
<keyword evidence="3" id="KW-1185">Reference proteome</keyword>
<proteinExistence type="predicted"/>
<dbReference type="GO" id="GO:0019171">
    <property type="term" value="F:(3R)-hydroxyacyl-[acyl-carrier-protein] dehydratase activity"/>
    <property type="evidence" value="ECO:0007669"/>
    <property type="project" value="TreeGrafter"/>
</dbReference>
<accession>A0A917UTR2</accession>
<evidence type="ECO:0000259" key="1">
    <source>
        <dbReference type="Pfam" id="PF13452"/>
    </source>
</evidence>
<evidence type="ECO:0000313" key="2">
    <source>
        <dbReference type="EMBL" id="GGJ85284.1"/>
    </source>
</evidence>
<protein>
    <submittedName>
        <fullName evidence="2">Acyl-CoA dehydrogenase</fullName>
    </submittedName>
</protein>
<evidence type="ECO:0000313" key="3">
    <source>
        <dbReference type="Proteomes" id="UP000636956"/>
    </source>
</evidence>
<dbReference type="Gene3D" id="3.10.129.10">
    <property type="entry name" value="Hotdog Thioesterase"/>
    <property type="match status" value="1"/>
</dbReference>
<dbReference type="InterPro" id="IPR039569">
    <property type="entry name" value="FAS1-like_DH_region"/>
</dbReference>
<feature type="domain" description="FAS1-like dehydratase" evidence="1">
    <location>
        <begin position="80"/>
        <end position="137"/>
    </location>
</feature>
<comment type="caution">
    <text evidence="2">The sequence shown here is derived from an EMBL/GenBank/DDBJ whole genome shotgun (WGS) entry which is preliminary data.</text>
</comment>
<dbReference type="RefSeq" id="WP_188743715.1">
    <property type="nucleotide sequence ID" value="NZ_BAABFW010000017.1"/>
</dbReference>
<dbReference type="InterPro" id="IPR052741">
    <property type="entry name" value="Mitochondrial_HTD2"/>
</dbReference>
<organism evidence="2 3">
    <name type="scientific">Agromyces bauzanensis</name>
    <dbReference type="NCBI Taxonomy" id="1308924"/>
    <lineage>
        <taxon>Bacteria</taxon>
        <taxon>Bacillati</taxon>
        <taxon>Actinomycetota</taxon>
        <taxon>Actinomycetes</taxon>
        <taxon>Micrococcales</taxon>
        <taxon>Microbacteriaceae</taxon>
        <taxon>Agromyces</taxon>
    </lineage>
</organism>
<dbReference type="Pfam" id="PF13452">
    <property type="entry name" value="FAS1_DH_region"/>
    <property type="match status" value="1"/>
</dbReference>
<dbReference type="EMBL" id="BMMD01000014">
    <property type="protein sequence ID" value="GGJ85284.1"/>
    <property type="molecule type" value="Genomic_DNA"/>
</dbReference>
<gene>
    <name evidence="2" type="ORF">GCM10011372_24430</name>
</gene>
<dbReference type="SUPFAM" id="SSF54637">
    <property type="entry name" value="Thioesterase/thiol ester dehydrase-isomerase"/>
    <property type="match status" value="1"/>
</dbReference>
<dbReference type="Proteomes" id="UP000636956">
    <property type="component" value="Unassembled WGS sequence"/>
</dbReference>
<dbReference type="PANTHER" id="PTHR28152">
    <property type="entry name" value="HYDROXYACYL-THIOESTER DEHYDRATASE TYPE 2, MITOCHONDRIAL"/>
    <property type="match status" value="1"/>
</dbReference>
<dbReference type="PANTHER" id="PTHR28152:SF1">
    <property type="entry name" value="HYDROXYACYL-THIOESTER DEHYDRATASE TYPE 2, MITOCHONDRIAL"/>
    <property type="match status" value="1"/>
</dbReference>
<dbReference type="AlphaFoldDB" id="A0A917UTR2"/>
<sequence length="291" mass="31565">MTETATPVEADIDFSAWVGKSEVATDTAARSSIRGLFALLDHPAGSEGDRHVPLSHWLHFNPTERQSGLGEDGHPALGGFLPPVPLPRRMWAGSRIEFRSAIRTGQDLRRTSTIDSIAFKQGKSGRLCFIVLRHDVFADEVLALTEHQSLVYREAATGSPPPSPAVAQPALEGWGWVRSCLPTEVMLFRYSALTFNAHRIHYDLPYATGTEGYPGLVVQGPLVATLLLDAFAQHNPGQEETRFEFAAKRPLFANQLIQLCGRSAGAGRAELAAVDSQGHMAVTAAVEFRGA</sequence>
<dbReference type="InterPro" id="IPR029069">
    <property type="entry name" value="HotDog_dom_sf"/>
</dbReference>
<reference evidence="2" key="1">
    <citation type="journal article" date="2014" name="Int. J. Syst. Evol. Microbiol.">
        <title>Complete genome sequence of Corynebacterium casei LMG S-19264T (=DSM 44701T), isolated from a smear-ripened cheese.</title>
        <authorList>
            <consortium name="US DOE Joint Genome Institute (JGI-PGF)"/>
            <person name="Walter F."/>
            <person name="Albersmeier A."/>
            <person name="Kalinowski J."/>
            <person name="Ruckert C."/>
        </authorList>
    </citation>
    <scope>NUCLEOTIDE SEQUENCE</scope>
    <source>
        <strain evidence="2">CGMCC 1.8984</strain>
    </source>
</reference>